<protein>
    <submittedName>
        <fullName evidence="8">Sulfate_transp domain-containing protein</fullName>
    </submittedName>
</protein>
<keyword evidence="4 5" id="KW-0472">Membrane</keyword>
<evidence type="ECO:0000256" key="4">
    <source>
        <dbReference type="ARBA" id="ARBA00023136"/>
    </source>
</evidence>
<evidence type="ECO:0000256" key="1">
    <source>
        <dbReference type="ARBA" id="ARBA00004141"/>
    </source>
</evidence>
<dbReference type="GO" id="GO:0016020">
    <property type="term" value="C:membrane"/>
    <property type="evidence" value="ECO:0007669"/>
    <property type="project" value="UniProtKB-SubCell"/>
</dbReference>
<feature type="transmembrane region" description="Helical" evidence="5">
    <location>
        <begin position="20"/>
        <end position="38"/>
    </location>
</feature>
<feature type="transmembrane region" description="Helical" evidence="5">
    <location>
        <begin position="50"/>
        <end position="71"/>
    </location>
</feature>
<accession>A0A1I7XUM7</accession>
<comment type="subcellular location">
    <subcellularLocation>
        <location evidence="1">Membrane</location>
        <topology evidence="1">Multi-pass membrane protein</topology>
    </subcellularLocation>
</comment>
<dbReference type="InterPro" id="IPR036513">
    <property type="entry name" value="STAS_dom_sf"/>
</dbReference>
<dbReference type="InterPro" id="IPR011547">
    <property type="entry name" value="SLC26A/SulP_dom"/>
</dbReference>
<feature type="domain" description="SLC26A/SulP transporter" evidence="6">
    <location>
        <begin position="48"/>
        <end position="108"/>
    </location>
</feature>
<dbReference type="Proteomes" id="UP000095283">
    <property type="component" value="Unplaced"/>
</dbReference>
<dbReference type="GO" id="GO:0055085">
    <property type="term" value="P:transmembrane transport"/>
    <property type="evidence" value="ECO:0007669"/>
    <property type="project" value="InterPro"/>
</dbReference>
<dbReference type="AlphaFoldDB" id="A0A1I7XUM7"/>
<keyword evidence="7" id="KW-1185">Reference proteome</keyword>
<sequence>MPTPTLPRFELAPYLLEEACSIAIVAFAVTVSMGKLFAKKYHYPIDSNQVSSLVSSCIILSVILWFGPLLIKLPMCILSSIVIVVLRSLFVKVTELPKLWKISKMDVLNDDLLSQRVLLLFVHLKGSLRMQFARADILNSISENQFYPSVEDALSVATVLQRDSSEFFSSKSTVHNS</sequence>
<evidence type="ECO:0000313" key="8">
    <source>
        <dbReference type="WBParaSite" id="Hba_21459"/>
    </source>
</evidence>
<reference evidence="8" key="1">
    <citation type="submission" date="2016-11" db="UniProtKB">
        <authorList>
            <consortium name="WormBaseParasite"/>
        </authorList>
    </citation>
    <scope>IDENTIFICATION</scope>
</reference>
<dbReference type="WBParaSite" id="Hba_21459">
    <property type="protein sequence ID" value="Hba_21459"/>
    <property type="gene ID" value="Hba_21459"/>
</dbReference>
<dbReference type="Pfam" id="PF00916">
    <property type="entry name" value="Sulfate_transp"/>
    <property type="match status" value="1"/>
</dbReference>
<name>A0A1I7XUM7_HETBA</name>
<evidence type="ECO:0000256" key="5">
    <source>
        <dbReference type="SAM" id="Phobius"/>
    </source>
</evidence>
<keyword evidence="3 5" id="KW-1133">Transmembrane helix</keyword>
<feature type="transmembrane region" description="Helical" evidence="5">
    <location>
        <begin position="77"/>
        <end position="94"/>
    </location>
</feature>
<evidence type="ECO:0000256" key="3">
    <source>
        <dbReference type="ARBA" id="ARBA00022989"/>
    </source>
</evidence>
<organism evidence="7 8">
    <name type="scientific">Heterorhabditis bacteriophora</name>
    <name type="common">Entomopathogenic nematode worm</name>
    <dbReference type="NCBI Taxonomy" id="37862"/>
    <lineage>
        <taxon>Eukaryota</taxon>
        <taxon>Metazoa</taxon>
        <taxon>Ecdysozoa</taxon>
        <taxon>Nematoda</taxon>
        <taxon>Chromadorea</taxon>
        <taxon>Rhabditida</taxon>
        <taxon>Rhabditina</taxon>
        <taxon>Rhabditomorpha</taxon>
        <taxon>Strongyloidea</taxon>
        <taxon>Heterorhabditidae</taxon>
        <taxon>Heterorhabditis</taxon>
    </lineage>
</organism>
<evidence type="ECO:0000259" key="6">
    <source>
        <dbReference type="Pfam" id="PF00916"/>
    </source>
</evidence>
<dbReference type="Gene3D" id="3.30.750.24">
    <property type="entry name" value="STAS domain"/>
    <property type="match status" value="1"/>
</dbReference>
<evidence type="ECO:0000313" key="7">
    <source>
        <dbReference type="Proteomes" id="UP000095283"/>
    </source>
</evidence>
<dbReference type="PANTHER" id="PTHR11814">
    <property type="entry name" value="SULFATE TRANSPORTER"/>
    <property type="match status" value="1"/>
</dbReference>
<dbReference type="InterPro" id="IPR001902">
    <property type="entry name" value="SLC26A/SulP_fam"/>
</dbReference>
<keyword evidence="2 5" id="KW-0812">Transmembrane</keyword>
<proteinExistence type="predicted"/>
<evidence type="ECO:0000256" key="2">
    <source>
        <dbReference type="ARBA" id="ARBA00022692"/>
    </source>
</evidence>